<evidence type="ECO:0000313" key="2">
    <source>
        <dbReference type="EMBL" id="MEQ2286774.1"/>
    </source>
</evidence>
<proteinExistence type="predicted"/>
<accession>A0ABV0XZF4</accession>
<dbReference type="Proteomes" id="UP001469553">
    <property type="component" value="Unassembled WGS sequence"/>
</dbReference>
<keyword evidence="1" id="KW-0812">Transmembrane</keyword>
<dbReference type="EMBL" id="JAHRIP010019079">
    <property type="protein sequence ID" value="MEQ2286774.1"/>
    <property type="molecule type" value="Genomic_DNA"/>
</dbReference>
<comment type="caution">
    <text evidence="2">The sequence shown here is derived from an EMBL/GenBank/DDBJ whole genome shotgun (WGS) entry which is preliminary data.</text>
</comment>
<gene>
    <name evidence="2" type="ORF">AMECASPLE_005764</name>
</gene>
<keyword evidence="1" id="KW-1133">Transmembrane helix</keyword>
<sequence>MQQCNSLLVMLELLFHISFFVTALIVFVYHCCQRNCGVVWRTQLSLQPPSPLSGSLTFLLSQLARVNFPLLRYVSLCVIVSYSQWLLSGSCCTIKTERLLFYFSSWLRDLLENSFPLLFCRHTIPKLCQVSLSITSGCSFKRIDPFHPLYSSLPFPSPSHLPSDPHLFVLKPHPFSPICS</sequence>
<evidence type="ECO:0000313" key="3">
    <source>
        <dbReference type="Proteomes" id="UP001469553"/>
    </source>
</evidence>
<keyword evidence="1" id="KW-0472">Membrane</keyword>
<name>A0ABV0XZF4_9TELE</name>
<feature type="transmembrane region" description="Helical" evidence="1">
    <location>
        <begin position="7"/>
        <end position="29"/>
    </location>
</feature>
<reference evidence="2 3" key="1">
    <citation type="submission" date="2021-06" db="EMBL/GenBank/DDBJ databases">
        <authorList>
            <person name="Palmer J.M."/>
        </authorList>
    </citation>
    <scope>NUCLEOTIDE SEQUENCE [LARGE SCALE GENOMIC DNA]</scope>
    <source>
        <strain evidence="2 3">AS_MEX2019</strain>
        <tissue evidence="2">Muscle</tissue>
    </source>
</reference>
<evidence type="ECO:0000256" key="1">
    <source>
        <dbReference type="SAM" id="Phobius"/>
    </source>
</evidence>
<organism evidence="2 3">
    <name type="scientific">Ameca splendens</name>
    <dbReference type="NCBI Taxonomy" id="208324"/>
    <lineage>
        <taxon>Eukaryota</taxon>
        <taxon>Metazoa</taxon>
        <taxon>Chordata</taxon>
        <taxon>Craniata</taxon>
        <taxon>Vertebrata</taxon>
        <taxon>Euteleostomi</taxon>
        <taxon>Actinopterygii</taxon>
        <taxon>Neopterygii</taxon>
        <taxon>Teleostei</taxon>
        <taxon>Neoteleostei</taxon>
        <taxon>Acanthomorphata</taxon>
        <taxon>Ovalentaria</taxon>
        <taxon>Atherinomorphae</taxon>
        <taxon>Cyprinodontiformes</taxon>
        <taxon>Goodeidae</taxon>
        <taxon>Ameca</taxon>
    </lineage>
</organism>
<keyword evidence="3" id="KW-1185">Reference proteome</keyword>
<protein>
    <submittedName>
        <fullName evidence="2">Uncharacterized protein</fullName>
    </submittedName>
</protein>